<dbReference type="AlphaFoldDB" id="A0A2W2H7G1"/>
<gene>
    <name evidence="6" type="ORF">C1I98_14870</name>
</gene>
<dbReference type="InterPro" id="IPR009057">
    <property type="entry name" value="Homeodomain-like_sf"/>
</dbReference>
<evidence type="ECO:0000256" key="3">
    <source>
        <dbReference type="ARBA" id="ARBA00023163"/>
    </source>
</evidence>
<evidence type="ECO:0000259" key="5">
    <source>
        <dbReference type="PROSITE" id="PS50977"/>
    </source>
</evidence>
<evidence type="ECO:0000313" key="6">
    <source>
        <dbReference type="EMBL" id="PZG45980.1"/>
    </source>
</evidence>
<keyword evidence="3" id="KW-0804">Transcription</keyword>
<reference evidence="6 7" key="1">
    <citation type="submission" date="2018-01" db="EMBL/GenBank/DDBJ databases">
        <title>Draft genome sequence of Sphaerisporangium sp. 7K107.</title>
        <authorList>
            <person name="Sahin N."/>
            <person name="Saygin H."/>
            <person name="Ay H."/>
        </authorList>
    </citation>
    <scope>NUCLEOTIDE SEQUENCE [LARGE SCALE GENOMIC DNA]</scope>
    <source>
        <strain evidence="6 7">7K107</strain>
    </source>
</reference>
<organism evidence="6 7">
    <name type="scientific">Spongiactinospora gelatinilytica</name>
    <dbReference type="NCBI Taxonomy" id="2666298"/>
    <lineage>
        <taxon>Bacteria</taxon>
        <taxon>Bacillati</taxon>
        <taxon>Actinomycetota</taxon>
        <taxon>Actinomycetes</taxon>
        <taxon>Streptosporangiales</taxon>
        <taxon>Streptosporangiaceae</taxon>
        <taxon>Spongiactinospora</taxon>
    </lineage>
</organism>
<comment type="caution">
    <text evidence="6">The sequence shown here is derived from an EMBL/GenBank/DDBJ whole genome shotgun (WGS) entry which is preliminary data.</text>
</comment>
<dbReference type="PANTHER" id="PTHR30055">
    <property type="entry name" value="HTH-TYPE TRANSCRIPTIONAL REGULATOR RUTR"/>
    <property type="match status" value="1"/>
</dbReference>
<feature type="domain" description="HTH tetR-type" evidence="5">
    <location>
        <begin position="6"/>
        <end position="66"/>
    </location>
</feature>
<accession>A0A2W2H7G1</accession>
<dbReference type="SUPFAM" id="SSF46689">
    <property type="entry name" value="Homeodomain-like"/>
    <property type="match status" value="1"/>
</dbReference>
<dbReference type="Gene3D" id="1.10.357.10">
    <property type="entry name" value="Tetracycline Repressor, domain 2"/>
    <property type="match status" value="1"/>
</dbReference>
<dbReference type="PANTHER" id="PTHR30055:SF234">
    <property type="entry name" value="HTH-TYPE TRANSCRIPTIONAL REGULATOR BETI"/>
    <property type="match status" value="1"/>
</dbReference>
<keyword evidence="2 4" id="KW-0238">DNA-binding</keyword>
<keyword evidence="7" id="KW-1185">Reference proteome</keyword>
<evidence type="ECO:0000256" key="2">
    <source>
        <dbReference type="ARBA" id="ARBA00023125"/>
    </source>
</evidence>
<dbReference type="PROSITE" id="PS50977">
    <property type="entry name" value="HTH_TETR_2"/>
    <property type="match status" value="1"/>
</dbReference>
<dbReference type="InterPro" id="IPR050109">
    <property type="entry name" value="HTH-type_TetR-like_transc_reg"/>
</dbReference>
<evidence type="ECO:0000313" key="7">
    <source>
        <dbReference type="Proteomes" id="UP000248544"/>
    </source>
</evidence>
<dbReference type="GO" id="GO:0000976">
    <property type="term" value="F:transcription cis-regulatory region binding"/>
    <property type="evidence" value="ECO:0007669"/>
    <property type="project" value="TreeGrafter"/>
</dbReference>
<keyword evidence="1" id="KW-0805">Transcription regulation</keyword>
<evidence type="ECO:0000256" key="1">
    <source>
        <dbReference type="ARBA" id="ARBA00023015"/>
    </source>
</evidence>
<protein>
    <submittedName>
        <fullName evidence="6">TetR/AcrR family transcriptional regulator</fullName>
    </submittedName>
</protein>
<feature type="DNA-binding region" description="H-T-H motif" evidence="4">
    <location>
        <begin position="29"/>
        <end position="48"/>
    </location>
</feature>
<dbReference type="Proteomes" id="UP000248544">
    <property type="component" value="Unassembled WGS sequence"/>
</dbReference>
<sequence length="196" mass="21061">MPRPPRYDQSVLLDAAVELAAAAGPAAVTMAAVAKQTGTPNGSMYHRFPQRAVLLAELWLRTVGHFQEGYLAVLDSDPEPRRAALAVARHVVAWSRAHPREAAVLLHGPDAFDRADWPEEYAVRADRGNRRVLAAVSGLAEQLGATAPADAERVALALIDIPLALVRRHLRGVGRLPAHAEDLAERCAADLLATGR</sequence>
<name>A0A2W2H7G1_9ACTN</name>
<dbReference type="GO" id="GO:0003700">
    <property type="term" value="F:DNA-binding transcription factor activity"/>
    <property type="evidence" value="ECO:0007669"/>
    <property type="project" value="TreeGrafter"/>
</dbReference>
<dbReference type="Pfam" id="PF00440">
    <property type="entry name" value="TetR_N"/>
    <property type="match status" value="1"/>
</dbReference>
<dbReference type="InterPro" id="IPR001647">
    <property type="entry name" value="HTH_TetR"/>
</dbReference>
<proteinExistence type="predicted"/>
<dbReference type="EMBL" id="POUA01000100">
    <property type="protein sequence ID" value="PZG45980.1"/>
    <property type="molecule type" value="Genomic_DNA"/>
</dbReference>
<evidence type="ECO:0000256" key="4">
    <source>
        <dbReference type="PROSITE-ProRule" id="PRU00335"/>
    </source>
</evidence>